<evidence type="ECO:0000313" key="2">
    <source>
        <dbReference type="Proteomes" id="UP001269081"/>
    </source>
</evidence>
<keyword evidence="2" id="KW-1185">Reference proteome</keyword>
<protein>
    <submittedName>
        <fullName evidence="1">Uncharacterized protein</fullName>
    </submittedName>
</protein>
<sequence length="36" mass="4084">MKVQLSKSGTSKNLLQKNNNTNFTTVKKPSFMMCMC</sequence>
<accession>A0ABU1Y5J3</accession>
<organism evidence="1 2">
    <name type="scientific">Flavobacterium piscis</name>
    <dbReference type="NCBI Taxonomy" id="1114874"/>
    <lineage>
        <taxon>Bacteria</taxon>
        <taxon>Pseudomonadati</taxon>
        <taxon>Bacteroidota</taxon>
        <taxon>Flavobacteriia</taxon>
        <taxon>Flavobacteriales</taxon>
        <taxon>Flavobacteriaceae</taxon>
        <taxon>Flavobacterium</taxon>
    </lineage>
</organism>
<proteinExistence type="predicted"/>
<comment type="caution">
    <text evidence="1">The sequence shown here is derived from an EMBL/GenBank/DDBJ whole genome shotgun (WGS) entry which is preliminary data.</text>
</comment>
<evidence type="ECO:0000313" key="1">
    <source>
        <dbReference type="EMBL" id="MDR7209495.1"/>
    </source>
</evidence>
<dbReference type="EMBL" id="JAVDWQ010000003">
    <property type="protein sequence ID" value="MDR7209495.1"/>
    <property type="molecule type" value="Genomic_DNA"/>
</dbReference>
<reference evidence="1 2" key="1">
    <citation type="submission" date="2023-07" db="EMBL/GenBank/DDBJ databases">
        <title>Sorghum-associated microbial communities from plants grown in Nebraska, USA.</title>
        <authorList>
            <person name="Schachtman D."/>
        </authorList>
    </citation>
    <scope>NUCLEOTIDE SEQUENCE [LARGE SCALE GENOMIC DNA]</scope>
    <source>
        <strain evidence="1 2">4129</strain>
    </source>
</reference>
<gene>
    <name evidence="1" type="ORF">J2W48_001428</name>
</gene>
<dbReference type="Proteomes" id="UP001269081">
    <property type="component" value="Unassembled WGS sequence"/>
</dbReference>
<name>A0ABU1Y5J3_9FLAO</name>